<dbReference type="EMBL" id="FXTB01000002">
    <property type="protein sequence ID" value="SMO52463.1"/>
    <property type="molecule type" value="Genomic_DNA"/>
</dbReference>
<proteinExistence type="predicted"/>
<sequence length="49" mass="5270">MPKKNRHNLSGSIAGGSRHGGTGYVEDGLLRTLVAYEKLYATLQDLIPA</sequence>
<evidence type="ECO:0000256" key="1">
    <source>
        <dbReference type="SAM" id="MobiDB-lite"/>
    </source>
</evidence>
<organism evidence="2 3">
    <name type="scientific">Saccharicrinis carchari</name>
    <dbReference type="NCBI Taxonomy" id="1168039"/>
    <lineage>
        <taxon>Bacteria</taxon>
        <taxon>Pseudomonadati</taxon>
        <taxon>Bacteroidota</taxon>
        <taxon>Bacteroidia</taxon>
        <taxon>Marinilabiliales</taxon>
        <taxon>Marinilabiliaceae</taxon>
        <taxon>Saccharicrinis</taxon>
    </lineage>
</organism>
<accession>A0A521BZ56</accession>
<protein>
    <submittedName>
        <fullName evidence="2">Uncharacterized protein</fullName>
    </submittedName>
</protein>
<feature type="region of interest" description="Disordered" evidence="1">
    <location>
        <begin position="1"/>
        <end position="20"/>
    </location>
</feature>
<name>A0A521BZ56_SACCC</name>
<reference evidence="2 3" key="1">
    <citation type="submission" date="2017-05" db="EMBL/GenBank/DDBJ databases">
        <authorList>
            <person name="Varghese N."/>
            <person name="Submissions S."/>
        </authorList>
    </citation>
    <scope>NUCLEOTIDE SEQUENCE [LARGE SCALE GENOMIC DNA]</scope>
    <source>
        <strain evidence="2 3">DSM 27040</strain>
    </source>
</reference>
<evidence type="ECO:0000313" key="3">
    <source>
        <dbReference type="Proteomes" id="UP000319040"/>
    </source>
</evidence>
<keyword evidence="3" id="KW-1185">Reference proteome</keyword>
<gene>
    <name evidence="2" type="ORF">SAMN06265379_102252</name>
</gene>
<dbReference type="AlphaFoldDB" id="A0A521BZ56"/>
<evidence type="ECO:0000313" key="2">
    <source>
        <dbReference type="EMBL" id="SMO52463.1"/>
    </source>
</evidence>
<dbReference type="Proteomes" id="UP000319040">
    <property type="component" value="Unassembled WGS sequence"/>
</dbReference>